<dbReference type="Pfam" id="PF02494">
    <property type="entry name" value="HYR"/>
    <property type="match status" value="1"/>
</dbReference>
<dbReference type="InterPro" id="IPR003410">
    <property type="entry name" value="HYR_dom"/>
</dbReference>
<accession>A0A3A1YQF1</accession>
<dbReference type="PROSITE" id="PS50825">
    <property type="entry name" value="HYR"/>
    <property type="match status" value="1"/>
</dbReference>
<protein>
    <recommendedName>
        <fullName evidence="3">HYR domain-containing protein</fullName>
    </recommendedName>
</protein>
<dbReference type="Pfam" id="PF13573">
    <property type="entry name" value="SprB"/>
    <property type="match status" value="1"/>
</dbReference>
<evidence type="ECO:0000259" key="3">
    <source>
        <dbReference type="PROSITE" id="PS50825"/>
    </source>
</evidence>
<dbReference type="PANTHER" id="PTHR46343:SF2">
    <property type="entry name" value="SUSHI_VON WILLEBRAND FACTOR TYPE A_EGF_PENTRAXIN DOMAIN-CONTAINING 1"/>
    <property type="match status" value="1"/>
</dbReference>
<keyword evidence="2" id="KW-0732">Signal</keyword>
<dbReference type="RefSeq" id="WP_119652064.1">
    <property type="nucleotide sequence ID" value="NZ_NSDI01000001.1"/>
</dbReference>
<feature type="signal peptide" evidence="2">
    <location>
        <begin position="1"/>
        <end position="19"/>
    </location>
</feature>
<name>A0A3A1YQF1_9FLAO</name>
<proteinExistence type="predicted"/>
<feature type="domain" description="HYR" evidence="3">
    <location>
        <begin position="976"/>
        <end position="1058"/>
    </location>
</feature>
<feature type="chain" id="PRO_5017243856" description="HYR domain-containing protein" evidence="2">
    <location>
        <begin position="20"/>
        <end position="4055"/>
    </location>
</feature>
<dbReference type="Pfam" id="PF13585">
    <property type="entry name" value="CHU_C"/>
    <property type="match status" value="1"/>
</dbReference>
<dbReference type="Proteomes" id="UP000265497">
    <property type="component" value="Unassembled WGS sequence"/>
</dbReference>
<evidence type="ECO:0000256" key="2">
    <source>
        <dbReference type="SAM" id="SignalP"/>
    </source>
</evidence>
<evidence type="ECO:0000256" key="1">
    <source>
        <dbReference type="ARBA" id="ARBA00022737"/>
    </source>
</evidence>
<reference evidence="4 5" key="1">
    <citation type="submission" date="2017-08" db="EMBL/GenBank/DDBJ databases">
        <title>Capnocytophaga canis 17-158 assembly.</title>
        <authorList>
            <person name="Gulvik C.A."/>
        </authorList>
    </citation>
    <scope>NUCLEOTIDE SEQUENCE [LARGE SCALE GENOMIC DNA]</scope>
    <source>
        <strain evidence="4 5">17-158</strain>
    </source>
</reference>
<dbReference type="InterPro" id="IPR043555">
    <property type="entry name" value="SRPX-like"/>
</dbReference>
<evidence type="ECO:0000313" key="4">
    <source>
        <dbReference type="EMBL" id="RIY38237.1"/>
    </source>
</evidence>
<sequence length="4055" mass="438441">MNRFLLTIVLLFTVCIAKSQNLDDFTVTPEPGDCYSNSKIKVNLGAGNYAPAQLTAEIQLPPTPGLPSTRVQEFDTSEYIFGSLQPGTYTITVINENGWVRSQPKVVTIPTTYVSTQLTKWKVTASSCNNTNDAKVSFTIVRNTGKGPNFEVSITDDAGNVLVPAQTFTRPNANTDLDVTVQGNATHPLTANQYVFVNVQDMTGITPNCELRKERVSIPPINPSVDCIEIEKMDGQSRIQTNMDCKRRISFRIQRKDGRNDMAPIHSYISENNSGIAIVKRTKRDALGNIIEEAEYDITSSFSANYNIVAEYNSFVSDYVFEDGDEVEVTINIGMTPIREKFTLTPMDPMQIVAAAPNQTPIGIANYSHLDDLCQGRKLLYAAPYYQKVEFPNTANPSDPAGYHKYEWYQDFSLFLTDDELYNQGKDGYYFEIYKWEGTGTPNLNATVGWKRKTQVPIPAGHPLYMPHDVIPSLQWNDRHDIVDVTDTGYGHYKVVYKKTGLQSCYEPKRMYNFQPIANQISQFFDGLYVGKGLFENTVSFRKWISAVSFNYPLEVTIEPISVPGATPSVPPAGTATFTMTFNTSLPLDNGVQHQRSIVFPVKKIVPNAEVVNSNVMYGDFPKGKYRITVKDECGNTDSREIDFEEGMTLGENYVKPVLGCEASEIHYAIGSNVRRGTVLWAPIVLEKKRPDGTYGPITSQRLDMNDPRGTFVGLEAGEYRVRAYSFSYDKHAVWKRSGSGYVLENLTNVMGVAGYTLIPEYLNALRPGGQEIHRGSVLQIELEKELELPRTKPLQVSAIGTSCGTAAGTGMAIMYVQNREDVRYPLTFTLYKQDGTEVASVTYDADSEADSHIFRNLPDGDYTVKVSHQCTEGIYDVRVKADTYAPPRITASPESQNPCNGDVVRLAFSGSEVLFNVEWFKIKTDGSLESIGTGATITQTVMTSTQFQAGYTLKDTSICGVAVGLTPPVTVAFIPDTTAPVISGCPTSPIVVNASANSCDAIVTWGTVTATDTCGVTYTQTHQSGDRFTIGVHTVTYVFTDTSGNTSTCTFNVEVKSNALALDIQADYIDGNGNVLNRDLALNEGFQYKIVYKNVGLDDLATATLTVDFSANPYINIGVPTYQPTTLPQTPTYTNVGRVYTFVLPKEILKGNSGDRVIYIPLTMNATYAEIGAPCMNMFGAKYRIEYQRDNQLCAAGIQTKTGVNPIEISTKNDIRSELFCVGSSLELKAKPGFTSYKWFKNGVEIPSATGSSYIATEAAEYMVEKTTVCSDPTLGGNITVTCQEIVRFESFSSNLTADPIRALANGGATCGADGRWTSHFILCNEPSKVITVNFRDSNIQWQRFRATCSPPNDGRCQNYNNDCWESIPGATGSSFTVNAAGRYRLKVSSANGCEAHYYFEVFMNGLSGEVIQPVGHITNYQPGHFNVKMATEGVIYQYTIKDPNGQTYLDSSNAANIITYDQYNGGHDITVRGISVPGTYTIEVKSGSIANCSTTLRATVEERKNLTTTATVLSWSDCNNVKVRFGAQGGKAPYRFAIWKIDGVQRYPDYTSIPDTAFIATIPEGSVQVDQDVHVTQLGRYIFVVKDANGAYAETVSPGEMIRPEGITDYTINVKNVACGDTSGVVSVTFTTAHPQDIITRLHRLQSGTRVQTFENASGIYAQGIVQGKYELEVIITQGSRVCTYVNPIEIGEDENTLKAFAGVVEDKSCDTTNSPKRYKVHINNVSGGTGTGYMYKSEGGSYTTSNVVYLSGSGNVYVRDSANKCEIAIPVTITDIPSPEVNISTVMYSCLGKGTFTVTASPAGTYEYEVVGGGITERNTSGVFTLDAGNYSVYVYHQSGSSSATTPNVLFQEDFGTGNDTCNNSIIYMTCKPNEELQNSQYVITKQVTPRAEWTTPTDASGVVNGRYLAVNANSNQGNLGVIYTKNIKDIVAGQDVKVSVKLYNLLKSTYIGGVNPNLDFVLQTSGGVELKRISLGQILADEKWHSRAVTFSSADIGTNTEVIFQIVSKEPVSTSVGSDVAVDDILIWQETKVCNPRTDAKSVVIEAAKAFTVTGSAEDAACDGLGKLKLRIENRNGSDIVYSLDNANWTTITPTATSVSNVDTAVIPNLAAVTSGTVYVRKQNEPSCLVELTYTINALETVSITTQLLRVASCNPMNADVKVTATGGARPYQSVTAVPSGGISTVANMVNNEAVFDGARALAPGTYELRLTDANGCVTTSTLKVDAPKTLTLEANNNTCLLPGEKAEVTIQVLDGNGNYRYSKDGVNFTPPSATAEYTFEDLNPGVYVFKVIDGANCSTTITVDIPEPLTLNVQPTRALTCATGSNAVFELNASGGNPVQPKQFLWSNDGVSYVSTNATGITMTASGNRATFTTNVEGIYYFKVVVGSCERIVSRQEVKISRPQFKTTLTKVDAVCHGSETGRINVSLNDIQGGTAPYQLLLFDGVSTTTQTVGNIVNLKANTYRLTVRDANSCLSDSQTITIGDAPQLNVTVTTQDVRCIRGAGGGISNGEVEINLVSGGVASFSIELHYKDVPHGTALFNQSNVNIGDVIRIPNLIPHEYEYTITDANGCITKNTFHIHGTSDRIVAKADVVPGCDTASLVVSAYSSAAGSSIAAGSHWIAIYKQGMQTPSGNPSSSSTWIVGGNTWYAGTVTNVTTVSGTTVSGTTATIPGLTPGTKYRFIVYDSSTGCYVIEEVAEVPTPSSKLNITLAPTTTTCRGSNDGKIDFEVKGMNSAIKSLEYQVYYYATHELVLGAVGSVTITGPVTPATTQTGTITGLPAGKLYIVFTENTGGGGTYCRKASEPVIVPQAPTELVIQDLSIINDNCQAGGQGSISVDARHGVAPYKYYYHNESDSGTPPAVGTSTLTALIVASTDGHTVSGLDKGTWHVFVRDNNGCIKTRSVTVDEDKAPEISSVVLDNPCTSDKTAYSVRLNLTKVGTGQHYYRVKLGGTPTADWMPMSVSPYATSVSLPVRLQPSTQTYTIELKDANGCPTSGDIKLYSQVKYEVVTPLIHCGAVSADIVIKNLTGGSGKYAYTINKVETVLDPINHTTSEIFVPITGVKTTTAGTVTVTISPAVLVGSYAIRLYDEATRSQTSVCPEVRNFSIDLPEIPEMEVLSLTNPTCSTGTGSARVKVSPSVLAPYTFTIENPTTGTVLPATSSGVDYAVFDGLLGSLTGETYIVSAVATNGCVVTKTVVVTTPAPLVLAPSALTMESYQCVGNTTSLPTLTFDLSKVSGGTQSYTRVEFYEQSSVIPVNIKVISQGTTSYTYTLTDHVAATQTYTVKVFDANGCEVITPAVTVTPTLVLSSVTATRSVEIDCTTNQEVVSVTVTTSVYNGETLLYEVIKRNANGTETMEFTRSVATTTQVFSLPIGNYTIRVTNPATNCFVTTAYDVHEPNSFLFTASNIVNVKCYGEATGAVTLNFSDMRLGDGNHAAAGFEFVISPVTGSAGSTVTGTVTGGTVTTVTNLLAGNYQMIAKALSNQCSTEPVAFEILQSERPLAATATQTYGVTCLDNKGEILIKVTGGEAPYQVILHGSSGYVSSPQIGGNIITNEGEFLFTGLTSNGSSQVYTVQVIDRNGSGCQDNSVTITLVHPTPITATATVIQNVTCKDAANGIIEITNVAGGSGSPTYFFELRQGTATVITQESPRFENLAPGEYEVWVMDAWNCDQKIGELNVTEPEELSLKVVSAELVVCHGEATAWINYEVHGGTAPYEVSIVKAVTGAVISTDTAFLGNVARGLSKGKYEVHITDAQGCTMSPVYEFEVEETPNLEATATQIHDCQDNKYTTWIEVKFKHTVDPMKLSYKLGSKSERVFARFDTKRNVAIINANGIDQTQPLQVLTIFHRDEIAATGQVVLCSYTLGDPVKIENLMQLDEVKRVANDEINTIQVAGKDGQYPYTYVFNGQNQGGNGVYKLKITDPEEVGEDGKRYKVIDVIIYDAVGCTVTATIKELFHDITIPNYFTPDGDGNNDTWTPKYIDEYPYARTHIFDRYGRKIKTLKVGESWDGIYNGKPLPSGDYWYLLELNSDIDPRKFKGNFTIYR</sequence>
<dbReference type="InterPro" id="IPR025667">
    <property type="entry name" value="SprB_repeat"/>
</dbReference>
<dbReference type="EMBL" id="NSDI01000001">
    <property type="protein sequence ID" value="RIY38237.1"/>
    <property type="molecule type" value="Genomic_DNA"/>
</dbReference>
<keyword evidence="1" id="KW-0677">Repeat</keyword>
<gene>
    <name evidence="4" type="ORF">CKY20_01445</name>
</gene>
<dbReference type="InterPro" id="IPR026341">
    <property type="entry name" value="T9SS_type_B"/>
</dbReference>
<dbReference type="PANTHER" id="PTHR46343">
    <property type="entry name" value="HYR DOMAIN-CONTAINING PROTEIN"/>
    <property type="match status" value="1"/>
</dbReference>
<dbReference type="NCBIfam" id="TIGR04131">
    <property type="entry name" value="Bac_Flav_CTERM"/>
    <property type="match status" value="1"/>
</dbReference>
<comment type="caution">
    <text evidence="4">The sequence shown here is derived from an EMBL/GenBank/DDBJ whole genome shotgun (WGS) entry which is preliminary data.</text>
</comment>
<organism evidence="4 5">
    <name type="scientific">Capnocytophaga canis</name>
    <dbReference type="NCBI Taxonomy" id="1848903"/>
    <lineage>
        <taxon>Bacteria</taxon>
        <taxon>Pseudomonadati</taxon>
        <taxon>Bacteroidota</taxon>
        <taxon>Flavobacteriia</taxon>
        <taxon>Flavobacteriales</taxon>
        <taxon>Flavobacteriaceae</taxon>
        <taxon>Capnocytophaga</taxon>
    </lineage>
</organism>
<evidence type="ECO:0000313" key="5">
    <source>
        <dbReference type="Proteomes" id="UP000265497"/>
    </source>
</evidence>